<dbReference type="STRING" id="1423812.FD20_GL001144"/>
<evidence type="ECO:0000313" key="1">
    <source>
        <dbReference type="EMBL" id="KRL36603.1"/>
    </source>
</evidence>
<accession>A0A0R1Q5V8</accession>
<proteinExistence type="predicted"/>
<gene>
    <name evidence="1" type="ORF">FD20_GL001144</name>
</gene>
<keyword evidence="2" id="KW-1185">Reference proteome</keyword>
<evidence type="ECO:0000313" key="2">
    <source>
        <dbReference type="Proteomes" id="UP000051155"/>
    </source>
</evidence>
<dbReference type="AlphaFoldDB" id="A0A0R1Q5V8"/>
<sequence>MDLLMNILETPTEEQLKCEYCHPYLRDQLINHMEMSGVLGKEIRLNDGIADSLLINTKTNEIMDDDYELGDETAKINFCPMCGRKFGDE</sequence>
<dbReference type="PATRIC" id="fig|1423812.3.peg.1220"/>
<protein>
    <submittedName>
        <fullName evidence="1">Uncharacterized protein</fullName>
    </submittedName>
</protein>
<name>A0A0R1Q5V8_9LACO</name>
<dbReference type="Proteomes" id="UP000051155">
    <property type="component" value="Unassembled WGS sequence"/>
</dbReference>
<dbReference type="EMBL" id="AZEG01000024">
    <property type="protein sequence ID" value="KRL36603.1"/>
    <property type="molecule type" value="Genomic_DNA"/>
</dbReference>
<reference evidence="1 2" key="1">
    <citation type="journal article" date="2015" name="Genome Announc.">
        <title>Expanding the biotechnology potential of lactobacilli through comparative genomics of 213 strains and associated genera.</title>
        <authorList>
            <person name="Sun Z."/>
            <person name="Harris H.M."/>
            <person name="McCann A."/>
            <person name="Guo C."/>
            <person name="Argimon S."/>
            <person name="Zhang W."/>
            <person name="Yang X."/>
            <person name="Jeffery I.B."/>
            <person name="Cooney J.C."/>
            <person name="Kagawa T.F."/>
            <person name="Liu W."/>
            <person name="Song Y."/>
            <person name="Salvetti E."/>
            <person name="Wrobel A."/>
            <person name="Rasinkangas P."/>
            <person name="Parkhill J."/>
            <person name="Rea M.C."/>
            <person name="O'Sullivan O."/>
            <person name="Ritari J."/>
            <person name="Douillard F.P."/>
            <person name="Paul Ross R."/>
            <person name="Yang R."/>
            <person name="Briner A.E."/>
            <person name="Felis G.E."/>
            <person name="de Vos W.M."/>
            <person name="Barrangou R."/>
            <person name="Klaenhammer T.R."/>
            <person name="Caufield P.W."/>
            <person name="Cui Y."/>
            <person name="Zhang H."/>
            <person name="O'Toole P.W."/>
        </authorList>
    </citation>
    <scope>NUCLEOTIDE SEQUENCE [LARGE SCALE GENOMIC DNA]</scope>
    <source>
        <strain evidence="1 2">DSM 19971</strain>
    </source>
</reference>
<organism evidence="1 2">
    <name type="scientific">Liquorilactobacillus uvarum DSM 19971</name>
    <dbReference type="NCBI Taxonomy" id="1423812"/>
    <lineage>
        <taxon>Bacteria</taxon>
        <taxon>Bacillati</taxon>
        <taxon>Bacillota</taxon>
        <taxon>Bacilli</taxon>
        <taxon>Lactobacillales</taxon>
        <taxon>Lactobacillaceae</taxon>
        <taxon>Liquorilactobacillus</taxon>
    </lineage>
</organism>
<comment type="caution">
    <text evidence="1">The sequence shown here is derived from an EMBL/GenBank/DDBJ whole genome shotgun (WGS) entry which is preliminary data.</text>
</comment>